<evidence type="ECO:0000313" key="2">
    <source>
        <dbReference type="Proteomes" id="UP001472677"/>
    </source>
</evidence>
<dbReference type="EMBL" id="JBBPBM010000556">
    <property type="protein sequence ID" value="KAK8494190.1"/>
    <property type="molecule type" value="Genomic_DNA"/>
</dbReference>
<proteinExistence type="predicted"/>
<dbReference type="InterPro" id="IPR036543">
    <property type="entry name" value="Guanylate-bd_C_sf"/>
</dbReference>
<sequence>MMKYIGRGNDSAADMSPHSYSSPSSALVSLMNGPVRPIRFVYYDENGKFRMDPKAVATLQLCQGTNCCHFCTWSGSSGKHLPFRSVLFQSVEEAECRRAYDSVSDIYRSTFDHTKPLEEVALREAHEEAIQRSLVVYNASVVGVGSMRKKYEELLHKYFRKEFEDGGDGNAILQANLELGSHGVAGNSNTLSEIVPTHSIPRKNHESTQAVELSGLSDGEEGCDGKSREERDDDEPNPKRREVSNPFVTGLGNLQSFGLRSFECCAF</sequence>
<protein>
    <submittedName>
        <fullName evidence="1">Uncharacterized protein</fullName>
    </submittedName>
</protein>
<accession>A0ABR2AMB3</accession>
<dbReference type="SUPFAM" id="SSF48340">
    <property type="entry name" value="Interferon-induced guanylate-binding protein 1 (GBP1), C-terminal domain"/>
    <property type="match status" value="1"/>
</dbReference>
<evidence type="ECO:0000313" key="1">
    <source>
        <dbReference type="EMBL" id="KAK8494190.1"/>
    </source>
</evidence>
<gene>
    <name evidence="1" type="ORF">V6N12_067070</name>
</gene>
<name>A0ABR2AMB3_9ROSI</name>
<keyword evidence="2" id="KW-1185">Reference proteome</keyword>
<comment type="caution">
    <text evidence="1">The sequence shown here is derived from an EMBL/GenBank/DDBJ whole genome shotgun (WGS) entry which is preliminary data.</text>
</comment>
<organism evidence="1 2">
    <name type="scientific">Hibiscus sabdariffa</name>
    <name type="common">roselle</name>
    <dbReference type="NCBI Taxonomy" id="183260"/>
    <lineage>
        <taxon>Eukaryota</taxon>
        <taxon>Viridiplantae</taxon>
        <taxon>Streptophyta</taxon>
        <taxon>Embryophyta</taxon>
        <taxon>Tracheophyta</taxon>
        <taxon>Spermatophyta</taxon>
        <taxon>Magnoliopsida</taxon>
        <taxon>eudicotyledons</taxon>
        <taxon>Gunneridae</taxon>
        <taxon>Pentapetalae</taxon>
        <taxon>rosids</taxon>
        <taxon>malvids</taxon>
        <taxon>Malvales</taxon>
        <taxon>Malvaceae</taxon>
        <taxon>Malvoideae</taxon>
        <taxon>Hibiscus</taxon>
    </lineage>
</organism>
<dbReference type="Proteomes" id="UP001472677">
    <property type="component" value="Unassembled WGS sequence"/>
</dbReference>
<reference evidence="1 2" key="1">
    <citation type="journal article" date="2024" name="G3 (Bethesda)">
        <title>Genome assembly of Hibiscus sabdariffa L. provides insights into metabolisms of medicinal natural products.</title>
        <authorList>
            <person name="Kim T."/>
        </authorList>
    </citation>
    <scope>NUCLEOTIDE SEQUENCE [LARGE SCALE GENOMIC DNA]</scope>
    <source>
        <strain evidence="1">TK-2024</strain>
        <tissue evidence="1">Old leaves</tissue>
    </source>
</reference>